<dbReference type="NCBIfam" id="TIGR01498">
    <property type="entry name" value="folK"/>
    <property type="match status" value="1"/>
</dbReference>
<protein>
    <recommendedName>
        <fullName evidence="4">2-amino-4-hydroxy-6-hydroxymethyldihydropteridine pyrophosphokinase</fullName>
        <ecNumber evidence="3">2.7.6.3</ecNumber>
    </recommendedName>
    <alternativeName>
        <fullName evidence="11">6-hydroxymethyl-7,8-dihydropterin pyrophosphokinase</fullName>
    </alternativeName>
    <alternativeName>
        <fullName evidence="12">7,8-dihydro-6-hydroxymethylpterin-pyrophosphokinase</fullName>
    </alternativeName>
</protein>
<name>A0ABS3ASC1_9BACT</name>
<dbReference type="Gene3D" id="3.30.70.560">
    <property type="entry name" value="7,8-Dihydro-6-hydroxymethylpterin-pyrophosphokinase HPPK"/>
    <property type="match status" value="1"/>
</dbReference>
<proteinExistence type="inferred from homology"/>
<sequence length="227" mass="26141">MLYPLSYQSVESMPLYLDVSLKCKEAEQFPPKIEQLFTDKRVMNSCAKKMRRVAGIAERGREEVFIGLGGNIGNTAEIFKAVIAELKLSSALDHFECSSLYETTPVETEIPQRNYLNMVCRFFTDVELCVLKLFFREIEARHGKKPKAKTAPRVIDIDLLLYGRRSYQTPDLVVPHPRWQERLFVLIPLYDIAEHIEVERDGTVERFSLSTLIATAQQKDNAKVRRV</sequence>
<comment type="similarity">
    <text evidence="2">Belongs to the HPPK family.</text>
</comment>
<comment type="pathway">
    <text evidence="1">Cofactor biosynthesis; tetrahydrofolate biosynthesis; 2-amino-4-hydroxy-6-hydroxymethyl-7,8-dihydropteridine diphosphate from 7,8-dihydroneopterin triphosphate: step 4/4.</text>
</comment>
<comment type="caution">
    <text evidence="14">The sequence shown here is derived from an EMBL/GenBank/DDBJ whole genome shotgun (WGS) entry which is preliminary data.</text>
</comment>
<keyword evidence="5 14" id="KW-0808">Transferase</keyword>
<keyword evidence="6" id="KW-0547">Nucleotide-binding</keyword>
<dbReference type="InterPro" id="IPR000550">
    <property type="entry name" value="Hppk"/>
</dbReference>
<feature type="domain" description="7,8-dihydro-6-hydroxymethylpterin-pyrophosphokinase" evidence="13">
    <location>
        <begin position="149"/>
        <end position="160"/>
    </location>
</feature>
<keyword evidence="15" id="KW-1185">Reference proteome</keyword>
<gene>
    <name evidence="14" type="primary">folK</name>
    <name evidence="14" type="ORF">JYU14_02935</name>
</gene>
<keyword evidence="9" id="KW-0289">Folate biosynthesis</keyword>
<dbReference type="Proteomes" id="UP000722121">
    <property type="component" value="Unassembled WGS sequence"/>
</dbReference>
<evidence type="ECO:0000259" key="13">
    <source>
        <dbReference type="PROSITE" id="PS00794"/>
    </source>
</evidence>
<evidence type="ECO:0000256" key="12">
    <source>
        <dbReference type="ARBA" id="ARBA00033413"/>
    </source>
</evidence>
<dbReference type="SUPFAM" id="SSF55083">
    <property type="entry name" value="6-hydroxymethyl-7,8-dihydropterin pyrophosphokinase, HPPK"/>
    <property type="match status" value="1"/>
</dbReference>
<evidence type="ECO:0000256" key="9">
    <source>
        <dbReference type="ARBA" id="ARBA00022909"/>
    </source>
</evidence>
<dbReference type="PROSITE" id="PS00794">
    <property type="entry name" value="HPPK"/>
    <property type="match status" value="1"/>
</dbReference>
<keyword evidence="7" id="KW-0418">Kinase</keyword>
<dbReference type="CDD" id="cd00483">
    <property type="entry name" value="HPPK"/>
    <property type="match status" value="1"/>
</dbReference>
<organism evidence="14 15">
    <name type="scientific">Simkania negevensis</name>
    <dbReference type="NCBI Taxonomy" id="83561"/>
    <lineage>
        <taxon>Bacteria</taxon>
        <taxon>Pseudomonadati</taxon>
        <taxon>Chlamydiota</taxon>
        <taxon>Chlamydiia</taxon>
        <taxon>Parachlamydiales</taxon>
        <taxon>Simkaniaceae</taxon>
        <taxon>Simkania</taxon>
    </lineage>
</organism>
<evidence type="ECO:0000313" key="14">
    <source>
        <dbReference type="EMBL" id="MBN4067017.1"/>
    </source>
</evidence>
<evidence type="ECO:0000256" key="3">
    <source>
        <dbReference type="ARBA" id="ARBA00013253"/>
    </source>
</evidence>
<evidence type="ECO:0000256" key="11">
    <source>
        <dbReference type="ARBA" id="ARBA00029766"/>
    </source>
</evidence>
<evidence type="ECO:0000256" key="8">
    <source>
        <dbReference type="ARBA" id="ARBA00022840"/>
    </source>
</evidence>
<keyword evidence="8" id="KW-0067">ATP-binding</keyword>
<dbReference type="GO" id="GO:0003848">
    <property type="term" value="F:2-amino-4-hydroxy-6-hydroxymethyldihydropteridine diphosphokinase activity"/>
    <property type="evidence" value="ECO:0007669"/>
    <property type="project" value="UniProtKB-EC"/>
</dbReference>
<dbReference type="Pfam" id="PF01288">
    <property type="entry name" value="HPPK"/>
    <property type="match status" value="1"/>
</dbReference>
<evidence type="ECO:0000256" key="4">
    <source>
        <dbReference type="ARBA" id="ARBA00016218"/>
    </source>
</evidence>
<dbReference type="EMBL" id="JAFITR010000051">
    <property type="protein sequence ID" value="MBN4067017.1"/>
    <property type="molecule type" value="Genomic_DNA"/>
</dbReference>
<evidence type="ECO:0000256" key="10">
    <source>
        <dbReference type="ARBA" id="ARBA00029409"/>
    </source>
</evidence>
<evidence type="ECO:0000256" key="7">
    <source>
        <dbReference type="ARBA" id="ARBA00022777"/>
    </source>
</evidence>
<evidence type="ECO:0000256" key="1">
    <source>
        <dbReference type="ARBA" id="ARBA00005051"/>
    </source>
</evidence>
<accession>A0ABS3ASC1</accession>
<comment type="function">
    <text evidence="10">Catalyzes the transfer of pyrophosphate from adenosine triphosphate (ATP) to 6-hydroxymethyl-7,8-dihydropterin, an enzymatic step in folate biosynthesis pathway.</text>
</comment>
<evidence type="ECO:0000256" key="2">
    <source>
        <dbReference type="ARBA" id="ARBA00005810"/>
    </source>
</evidence>
<dbReference type="PANTHER" id="PTHR43071">
    <property type="entry name" value="2-AMINO-4-HYDROXY-6-HYDROXYMETHYLDIHYDROPTERIDINE PYROPHOSPHOKINASE"/>
    <property type="match status" value="1"/>
</dbReference>
<evidence type="ECO:0000313" key="15">
    <source>
        <dbReference type="Proteomes" id="UP000722121"/>
    </source>
</evidence>
<reference evidence="14 15" key="1">
    <citation type="submission" date="2021-02" db="EMBL/GenBank/DDBJ databases">
        <title>Activity-based single-cell genomes from oceanic crustal fluid captures similar information to metagenomic and metatranscriptomic surveys with orders of magnitude less sampling.</title>
        <authorList>
            <person name="D'Angelo T.S."/>
            <person name="Orcutt B.N."/>
        </authorList>
    </citation>
    <scope>NUCLEOTIDE SEQUENCE [LARGE SCALE GENOMIC DNA]</scope>
    <source>
        <strain evidence="14">AH-315-G07</strain>
    </source>
</reference>
<dbReference type="InterPro" id="IPR035907">
    <property type="entry name" value="Hppk_sf"/>
</dbReference>
<dbReference type="PANTHER" id="PTHR43071:SF1">
    <property type="entry name" value="2-AMINO-4-HYDROXY-6-HYDROXYMETHYLDIHYDROPTERIDINE PYROPHOSPHOKINASE"/>
    <property type="match status" value="1"/>
</dbReference>
<evidence type="ECO:0000256" key="6">
    <source>
        <dbReference type="ARBA" id="ARBA00022741"/>
    </source>
</evidence>
<dbReference type="EC" id="2.7.6.3" evidence="3"/>
<evidence type="ECO:0000256" key="5">
    <source>
        <dbReference type="ARBA" id="ARBA00022679"/>
    </source>
</evidence>